<dbReference type="GO" id="GO:0005886">
    <property type="term" value="C:plasma membrane"/>
    <property type="evidence" value="ECO:0007669"/>
    <property type="project" value="UniProtKB-SubCell"/>
</dbReference>
<dbReference type="GO" id="GO:0005524">
    <property type="term" value="F:ATP binding"/>
    <property type="evidence" value="ECO:0007669"/>
    <property type="project" value="UniProtKB-KW"/>
</dbReference>
<dbReference type="Pfam" id="PF00005">
    <property type="entry name" value="ABC_tran"/>
    <property type="match status" value="2"/>
</dbReference>
<dbReference type="InterPro" id="IPR003439">
    <property type="entry name" value="ABC_transporter-like_ATP-bd"/>
</dbReference>
<dbReference type="Pfam" id="PF02653">
    <property type="entry name" value="BPD_transp_2"/>
    <property type="match status" value="1"/>
</dbReference>
<evidence type="ECO:0000256" key="11">
    <source>
        <dbReference type="ARBA" id="ARBA00023136"/>
    </source>
</evidence>
<evidence type="ECO:0000313" key="15">
    <source>
        <dbReference type="Proteomes" id="UP000249166"/>
    </source>
</evidence>
<keyword evidence="7" id="KW-0547">Nucleotide-binding</keyword>
<dbReference type="EMBL" id="QLNP01000074">
    <property type="protein sequence ID" value="RAM37335.1"/>
    <property type="molecule type" value="Genomic_DNA"/>
</dbReference>
<comment type="subcellular location">
    <subcellularLocation>
        <location evidence="1">Cell membrane</location>
        <topology evidence="1">Multi-pass membrane protein</topology>
    </subcellularLocation>
</comment>
<keyword evidence="9" id="KW-1278">Translocase</keyword>
<dbReference type="SMART" id="SM00382">
    <property type="entry name" value="AAA"/>
    <property type="match status" value="2"/>
</dbReference>
<evidence type="ECO:0000256" key="9">
    <source>
        <dbReference type="ARBA" id="ARBA00022967"/>
    </source>
</evidence>
<evidence type="ECO:0000256" key="1">
    <source>
        <dbReference type="ARBA" id="ARBA00004651"/>
    </source>
</evidence>
<dbReference type="CDD" id="cd03215">
    <property type="entry name" value="ABC_Carb_Monos_II"/>
    <property type="match status" value="1"/>
</dbReference>
<feature type="transmembrane region" description="Helical" evidence="12">
    <location>
        <begin position="570"/>
        <end position="587"/>
    </location>
</feature>
<dbReference type="InterPro" id="IPR017871">
    <property type="entry name" value="ABC_transporter-like_CS"/>
</dbReference>
<keyword evidence="5 12" id="KW-0812">Transmembrane</keyword>
<protein>
    <submittedName>
        <fullName evidence="14">ABC transporter ATP-binding protein</fullName>
    </submittedName>
</protein>
<evidence type="ECO:0000313" key="14">
    <source>
        <dbReference type="EMBL" id="RAM37335.1"/>
    </source>
</evidence>
<evidence type="ECO:0000259" key="13">
    <source>
        <dbReference type="PROSITE" id="PS50893"/>
    </source>
</evidence>
<comment type="caution">
    <text evidence="14">The sequence shown here is derived from an EMBL/GenBank/DDBJ whole genome shotgun (WGS) entry which is preliminary data.</text>
</comment>
<gene>
    <name evidence="14" type="ORF">DBZ45_11025</name>
</gene>
<feature type="transmembrane region" description="Helical" evidence="12">
    <location>
        <begin position="623"/>
        <end position="645"/>
    </location>
</feature>
<dbReference type="InterPro" id="IPR001851">
    <property type="entry name" value="ABC_transp_permease"/>
</dbReference>
<dbReference type="OrthoDB" id="7757085at2"/>
<feature type="transmembrane region" description="Helical" evidence="12">
    <location>
        <begin position="775"/>
        <end position="792"/>
    </location>
</feature>
<keyword evidence="4" id="KW-0762">Sugar transport</keyword>
<reference evidence="14 15" key="1">
    <citation type="submission" date="2018-04" db="EMBL/GenBank/DDBJ databases">
        <title>Bacteria isolated from cave deposits of Manipur.</title>
        <authorList>
            <person name="Sahoo D."/>
            <person name="Sarangthem I."/>
            <person name="Nandeibam J."/>
        </authorList>
    </citation>
    <scope>NUCLEOTIDE SEQUENCE [LARGE SCALE GENOMIC DNA]</scope>
    <source>
        <strain evidence="15">mrc11</strain>
    </source>
</reference>
<dbReference type="InterPro" id="IPR003593">
    <property type="entry name" value="AAA+_ATPase"/>
</dbReference>
<dbReference type="AlphaFoldDB" id="A0A328HIR4"/>
<evidence type="ECO:0000256" key="6">
    <source>
        <dbReference type="ARBA" id="ARBA00022737"/>
    </source>
</evidence>
<dbReference type="Proteomes" id="UP000249166">
    <property type="component" value="Unassembled WGS sequence"/>
</dbReference>
<keyword evidence="8 14" id="KW-0067">ATP-binding</keyword>
<dbReference type="CDD" id="cd06579">
    <property type="entry name" value="TM_PBP1_transp_AraH_like"/>
    <property type="match status" value="1"/>
</dbReference>
<dbReference type="GO" id="GO:0016887">
    <property type="term" value="F:ATP hydrolysis activity"/>
    <property type="evidence" value="ECO:0007669"/>
    <property type="project" value="InterPro"/>
</dbReference>
<dbReference type="InterPro" id="IPR050107">
    <property type="entry name" value="ABC_carbohydrate_import_ATPase"/>
</dbReference>
<feature type="domain" description="ABC transporter" evidence="13">
    <location>
        <begin position="268"/>
        <end position="516"/>
    </location>
</feature>
<proteinExistence type="predicted"/>
<evidence type="ECO:0000256" key="5">
    <source>
        <dbReference type="ARBA" id="ARBA00022692"/>
    </source>
</evidence>
<dbReference type="SUPFAM" id="SSF52540">
    <property type="entry name" value="P-loop containing nucleoside triphosphate hydrolases"/>
    <property type="match status" value="2"/>
</dbReference>
<evidence type="ECO:0000256" key="10">
    <source>
        <dbReference type="ARBA" id="ARBA00022989"/>
    </source>
</evidence>
<feature type="transmembrane region" description="Helical" evidence="12">
    <location>
        <begin position="541"/>
        <end position="558"/>
    </location>
</feature>
<name>A0A328HIR4_ARTGO</name>
<dbReference type="PANTHER" id="PTHR43790">
    <property type="entry name" value="CARBOHYDRATE TRANSPORT ATP-BINDING PROTEIN MG119-RELATED"/>
    <property type="match status" value="1"/>
</dbReference>
<sequence>MTVIHQDPQGLVQAEPAGTLDDTQTVLRLEGVDKRYPGVHALKNVSLDVRRGEVHALVGENGAGKSTLVGVAAGAVLPEQGSVQICGASTDSPTPQWSREQGLAIVYQEPALLPHLTVAENMRLGMPKALRPAVRDQDRWAEGILEGWKNVASIDPRSLVGSLKPDARFVVEIARAMAEDPKVIVLDEPTEHLLPAAVEELFHLIDAVVRRGGAVVYISHKINEVKKIANTISVLRDGALEGTFPAADMSEQDIVDLVVGHQKSREAARTTTLDPAAPVQLKINELSGHGFSHLNLEVRKGEIVGFAGIEGQGQRDALRALAGLSRTKGSVTINGGDVRLGSTTTAMRDGIVYLPHDRHNEGIFSRLSLRENASIGSIAQFAKAGAVSSRQEQKTVIQQFAALRVKAPSAEVDIDTLSGGNQQKVVLSRVLLGGSPVLLADEPTQGVDVGARGEIYQILRTAAAGGASIIVLSSSAAELEELCDRVIVFSRGQAAKELTGEEVSERRITEAALTASQHRAVSTEASRPEKKWKRQLAENDLMPGGVLLVATIVLGIVASSQSSFYLTPRNFGLVLPLVAILAFFAIAQQLVMMVGAIDLSVGPLAGFLVVLGSFVLSEFRSPVGIAIGILIVTLAAVAVGVINWFLTTIVKITPLIATLVTFTALQGFAYLLRPLPGGRMDPNFTDMVTSSFGFLPWMLAGAIAVALGLEVTLHKSLFGVRLRAVGSNPATAKKVGVKSNLVVLAAYVGCSVLVVPASLLLMAQAGTGNASIGDSYTLASIGAVVLGGASIFGGRGSFLGAIMGAILVIQANTVVQFLGLQMYWQQWFIGGLTLAAAAFYSKTRSLSERM</sequence>
<feature type="transmembrane region" description="Helical" evidence="12">
    <location>
        <begin position="652"/>
        <end position="672"/>
    </location>
</feature>
<feature type="transmembrane region" description="Helical" evidence="12">
    <location>
        <begin position="824"/>
        <end position="841"/>
    </location>
</feature>
<evidence type="ECO:0000256" key="3">
    <source>
        <dbReference type="ARBA" id="ARBA00022475"/>
    </source>
</evidence>
<evidence type="ECO:0000256" key="12">
    <source>
        <dbReference type="SAM" id="Phobius"/>
    </source>
</evidence>
<feature type="transmembrane region" description="Helical" evidence="12">
    <location>
        <begin position="741"/>
        <end position="763"/>
    </location>
</feature>
<keyword evidence="11 12" id="KW-0472">Membrane</keyword>
<feature type="transmembrane region" description="Helical" evidence="12">
    <location>
        <begin position="692"/>
        <end position="713"/>
    </location>
</feature>
<dbReference type="Gene3D" id="3.40.50.300">
    <property type="entry name" value="P-loop containing nucleotide triphosphate hydrolases"/>
    <property type="match status" value="2"/>
</dbReference>
<dbReference type="CDD" id="cd03216">
    <property type="entry name" value="ABC_Carb_Monos_I"/>
    <property type="match status" value="1"/>
</dbReference>
<evidence type="ECO:0000256" key="4">
    <source>
        <dbReference type="ARBA" id="ARBA00022597"/>
    </source>
</evidence>
<organism evidence="14 15">
    <name type="scientific">Arthrobacter globiformis</name>
    <dbReference type="NCBI Taxonomy" id="1665"/>
    <lineage>
        <taxon>Bacteria</taxon>
        <taxon>Bacillati</taxon>
        <taxon>Actinomycetota</taxon>
        <taxon>Actinomycetes</taxon>
        <taxon>Micrococcales</taxon>
        <taxon>Micrococcaceae</taxon>
        <taxon>Arthrobacter</taxon>
    </lineage>
</organism>
<keyword evidence="3" id="KW-1003">Cell membrane</keyword>
<evidence type="ECO:0000256" key="2">
    <source>
        <dbReference type="ARBA" id="ARBA00022448"/>
    </source>
</evidence>
<dbReference type="InterPro" id="IPR027417">
    <property type="entry name" value="P-loop_NTPase"/>
</dbReference>
<feature type="transmembrane region" description="Helical" evidence="12">
    <location>
        <begin position="799"/>
        <end position="818"/>
    </location>
</feature>
<dbReference type="PROSITE" id="PS50893">
    <property type="entry name" value="ABC_TRANSPORTER_2"/>
    <property type="match status" value="2"/>
</dbReference>
<keyword evidence="10 12" id="KW-1133">Transmembrane helix</keyword>
<feature type="domain" description="ABC transporter" evidence="13">
    <location>
        <begin position="27"/>
        <end position="262"/>
    </location>
</feature>
<dbReference type="GO" id="GO:0022857">
    <property type="term" value="F:transmembrane transporter activity"/>
    <property type="evidence" value="ECO:0007669"/>
    <property type="project" value="InterPro"/>
</dbReference>
<keyword evidence="2" id="KW-0813">Transport</keyword>
<evidence type="ECO:0000256" key="8">
    <source>
        <dbReference type="ARBA" id="ARBA00022840"/>
    </source>
</evidence>
<dbReference type="PANTHER" id="PTHR43790:SF3">
    <property type="entry name" value="D-ALLOSE IMPORT ATP-BINDING PROTEIN ALSA-RELATED"/>
    <property type="match status" value="1"/>
</dbReference>
<dbReference type="PROSITE" id="PS00211">
    <property type="entry name" value="ABC_TRANSPORTER_1"/>
    <property type="match status" value="1"/>
</dbReference>
<accession>A0A328HIR4</accession>
<evidence type="ECO:0000256" key="7">
    <source>
        <dbReference type="ARBA" id="ARBA00022741"/>
    </source>
</evidence>
<keyword evidence="6" id="KW-0677">Repeat</keyword>